<accession>A0A0A9A2M0</accession>
<dbReference type="EMBL" id="GBRH01253727">
    <property type="protein sequence ID" value="JAD44168.1"/>
    <property type="molecule type" value="Transcribed_RNA"/>
</dbReference>
<protein>
    <submittedName>
        <fullName evidence="1">Uncharacterized protein</fullName>
    </submittedName>
</protein>
<sequence>MAGNRGGAQVRRTRGELWSATTWGEARVGRRRGEIWSATAHRQRVNLLRRRHDLVKSSPARAYLKRARTRAIWSIRKYDSLLVGPKELEAYIMTYFEPN</sequence>
<dbReference type="AlphaFoldDB" id="A0A0A9A2M0"/>
<reference evidence="1" key="1">
    <citation type="submission" date="2014-09" db="EMBL/GenBank/DDBJ databases">
        <authorList>
            <person name="Magalhaes I.L.F."/>
            <person name="Oliveira U."/>
            <person name="Santos F.R."/>
            <person name="Vidigal T.H.D.A."/>
            <person name="Brescovit A.D."/>
            <person name="Santos A.J."/>
        </authorList>
    </citation>
    <scope>NUCLEOTIDE SEQUENCE</scope>
    <source>
        <tissue evidence="1">Shoot tissue taken approximately 20 cm above the soil surface</tissue>
    </source>
</reference>
<organism evidence="1">
    <name type="scientific">Arundo donax</name>
    <name type="common">Giant reed</name>
    <name type="synonym">Donax arundinaceus</name>
    <dbReference type="NCBI Taxonomy" id="35708"/>
    <lineage>
        <taxon>Eukaryota</taxon>
        <taxon>Viridiplantae</taxon>
        <taxon>Streptophyta</taxon>
        <taxon>Embryophyta</taxon>
        <taxon>Tracheophyta</taxon>
        <taxon>Spermatophyta</taxon>
        <taxon>Magnoliopsida</taxon>
        <taxon>Liliopsida</taxon>
        <taxon>Poales</taxon>
        <taxon>Poaceae</taxon>
        <taxon>PACMAD clade</taxon>
        <taxon>Arundinoideae</taxon>
        <taxon>Arundineae</taxon>
        <taxon>Arundo</taxon>
    </lineage>
</organism>
<evidence type="ECO:0000313" key="1">
    <source>
        <dbReference type="EMBL" id="JAD44168.1"/>
    </source>
</evidence>
<reference evidence="1" key="2">
    <citation type="journal article" date="2015" name="Data Brief">
        <title>Shoot transcriptome of the giant reed, Arundo donax.</title>
        <authorList>
            <person name="Barrero R.A."/>
            <person name="Guerrero F.D."/>
            <person name="Moolhuijzen P."/>
            <person name="Goolsby J.A."/>
            <person name="Tidwell J."/>
            <person name="Bellgard S.E."/>
            <person name="Bellgard M.I."/>
        </authorList>
    </citation>
    <scope>NUCLEOTIDE SEQUENCE</scope>
    <source>
        <tissue evidence="1">Shoot tissue taken approximately 20 cm above the soil surface</tissue>
    </source>
</reference>
<name>A0A0A9A2M0_ARUDO</name>
<proteinExistence type="predicted"/>